<accession>A0A9X1LFN6</accession>
<dbReference type="InterPro" id="IPR010221">
    <property type="entry name" value="VCBS_dom"/>
</dbReference>
<dbReference type="InterPro" id="IPR046779">
    <property type="entry name" value="LapA_adhesin_dom"/>
</dbReference>
<evidence type="ECO:0000259" key="2">
    <source>
        <dbReference type="PROSITE" id="PS50234"/>
    </source>
</evidence>
<dbReference type="EMBL" id="JAJATW010000036">
    <property type="protein sequence ID" value="MCB5163091.1"/>
    <property type="molecule type" value="Genomic_DNA"/>
</dbReference>
<dbReference type="InterPro" id="IPR002035">
    <property type="entry name" value="VWF_A"/>
</dbReference>
<protein>
    <submittedName>
        <fullName evidence="3">Choice-of-anchor K domain-containing protein</fullName>
    </submittedName>
</protein>
<dbReference type="NCBIfam" id="TIGR01965">
    <property type="entry name" value="VCBS_repeat"/>
    <property type="match status" value="1"/>
</dbReference>
<proteinExistence type="predicted"/>
<dbReference type="SMART" id="SM00327">
    <property type="entry name" value="VWA"/>
    <property type="match status" value="1"/>
</dbReference>
<feature type="region of interest" description="Disordered" evidence="1">
    <location>
        <begin position="2154"/>
        <end position="2184"/>
    </location>
</feature>
<evidence type="ECO:0000256" key="1">
    <source>
        <dbReference type="SAM" id="MobiDB-lite"/>
    </source>
</evidence>
<feature type="domain" description="VWFA" evidence="2">
    <location>
        <begin position="1350"/>
        <end position="1546"/>
    </location>
</feature>
<evidence type="ECO:0000313" key="4">
    <source>
        <dbReference type="Proteomes" id="UP001139095"/>
    </source>
</evidence>
<dbReference type="Proteomes" id="UP001139095">
    <property type="component" value="Unassembled WGS sequence"/>
</dbReference>
<dbReference type="SUPFAM" id="SSF53300">
    <property type="entry name" value="vWA-like"/>
    <property type="match status" value="1"/>
</dbReference>
<keyword evidence="4" id="KW-1185">Reference proteome</keyword>
<dbReference type="Pfam" id="PF20579">
    <property type="entry name" value="LapA"/>
    <property type="match status" value="1"/>
</dbReference>
<evidence type="ECO:0000313" key="3">
    <source>
        <dbReference type="EMBL" id="MCB5163091.1"/>
    </source>
</evidence>
<dbReference type="NCBIfam" id="NF038131">
    <property type="entry name" value="choice_anch_K"/>
    <property type="match status" value="1"/>
</dbReference>
<feature type="compositionally biased region" description="Polar residues" evidence="1">
    <location>
        <begin position="891"/>
        <end position="902"/>
    </location>
</feature>
<dbReference type="InterPro" id="IPR011049">
    <property type="entry name" value="Serralysin-like_metalloprot_C"/>
</dbReference>
<dbReference type="PROSITE" id="PS50234">
    <property type="entry name" value="VWFA"/>
    <property type="match status" value="1"/>
</dbReference>
<feature type="compositionally biased region" description="Acidic residues" evidence="1">
    <location>
        <begin position="2168"/>
        <end position="2177"/>
    </location>
</feature>
<gene>
    <name evidence="3" type="ORF">LG368_14550</name>
</gene>
<dbReference type="InterPro" id="IPR036465">
    <property type="entry name" value="vWFA_dom_sf"/>
</dbReference>
<comment type="caution">
    <text evidence="3">The sequence shown here is derived from an EMBL/GenBank/DDBJ whole genome shotgun (WGS) entry which is preliminary data.</text>
</comment>
<organism evidence="3 4">
    <name type="scientific">Marinomonas algarum</name>
    <dbReference type="NCBI Taxonomy" id="2883105"/>
    <lineage>
        <taxon>Bacteria</taxon>
        <taxon>Pseudomonadati</taxon>
        <taxon>Pseudomonadota</taxon>
        <taxon>Gammaproteobacteria</taxon>
        <taxon>Oceanospirillales</taxon>
        <taxon>Oceanospirillaceae</taxon>
        <taxon>Marinomonas</taxon>
    </lineage>
</organism>
<feature type="region of interest" description="Disordered" evidence="1">
    <location>
        <begin position="878"/>
        <end position="902"/>
    </location>
</feature>
<reference evidence="3" key="1">
    <citation type="submission" date="2021-10" db="EMBL/GenBank/DDBJ databases">
        <title>Marinomonas pontica sp. nov., isolated from the Black Sea.</title>
        <authorList>
            <person name="Zhao L.-H."/>
            <person name="Xue J.-H."/>
        </authorList>
    </citation>
    <scope>NUCLEOTIDE SEQUENCE</scope>
    <source>
        <strain evidence="3">E8</strain>
    </source>
</reference>
<dbReference type="SUPFAM" id="SSF51120">
    <property type="entry name" value="beta-Roll"/>
    <property type="match status" value="1"/>
</dbReference>
<sequence>MVDRTAATTDVVDTIDDTTVRLSATDQITEAGGTITYTATLDKASEGETQVTLSNGETITIADGETTGTVDVAVAADEDVYLDDSTIEATITGATGGNFENIVINNTAATTDVVDTIDPVNITIDAIATTPKVIDINTELDGTTGIKVTAFDSFGKEADLSVISGTDHDGFGVQSRDKNGKDTNLSNGATKELGFDEKIVVEFNNDVNSLDVSYAWRNNHETSLVTFYDNGTVVGSATVDGNGSSITEAFVKYFDAEGNKIKTVAARGSSDKVDEAFTFELPDSDGNIIAFDKVEFTAPEKVDDYLIHEIVYTEAVDTNITDILTEGGGLTFNIQLDENNPPKSSASAKVEIDGKEYIVPLNATGRGTISLTEDQIKDIEDLSNIKLEVIEVTGGGYEKVNTASRIFDFSFDALTGSDDLISTDEDTSYTLTSNDFGDYIALNETEFKITDLPDAQSGVIYYIETKATTTTNNAGQVVEIAEIKHAVTSEEVISLANINEGKLVFEPTADSDVDGSFKFQVGDGNGNFSEEYTTSIEVVAVADTPDVDIDVTKIESSTSSSDLIVKAGDATYNITDIISSEKTKNYTEVSGIENSEETSAQNVIVNENLNQNDHLKTTSTGETASNIIVINGNVESNSKIESMDGNDVVAILGDLKSGTGASATLNDSNGTDILYFGNVSSYYDVSNLTDHIKNNSGTGMDGAIIQIDDSGNTVGKLYINNIEGIVFSDGKTLGNVTLESSATETVEYEVDFSAAITDYDADAGRDISETLSINITGVPSGATLSGATQNIDGSWTVTLDENAIDFDGSLTLTVPVGAEDFTLKATATATETNLGSSDETVTTLSASNFASAAVIMPEDNTAPTIGDDSIAVSEEGINLPGEGKVGIPDEQSGTGYSDTTNSNTASGSLAITGNGTAELVVAIDLNSLPTDLTSGNDPITWTYDSSNQAVAIGSTADGEVIRVELNDGDPVVNTEGSNPPSSIGYEVTLTGPVDHSVNSLEDTLDFDFDVSITDGNNTPIDTGSIAVTIEDDMPSAQPDKLTLDVAVNNLEIGNLKTSWSNVSGGSANIDNQPAGSDDVVSWGDTNQNTNYTFDDNNDLISTQSASVNSMFELGEFTHNNFPVSTGIDSVDLDLSLNVNINGYPVSISHTINFDHNETTNSDDLLASRDIVTIQNASTTVPVTTPDGQTYEFEIIGFVDGSGNLVDQVYTNEDASNSYTLMAKLVSSDSAEIIGAIDTDVFGADGPAEDNPVEWQGVDESGQVQGQYGVLTVQSDGSYIYAMDQEAYDQLQPGTSVDEEFTYTIIDGDGDGSTSTLTIDINPSLAEQAPDRQPEAESESQEMTFGDVSTNLVLTLDVSGSMGSGVSGTNQTRFEIAKASLVEVIQSYQSLGNTDVNLTLFGKDAANIGWMNASDAIDYIESLELYNSGLYSDRYKVSVNTNGTDYKDAIDDTEVISFNGHNADQTIGYFLSDGEPNENQDKVDNDNDQTIKDWKSFIEANVDELHVVGIGSNVSDEYLEHVQVEDGKDPIIVTDENQLANTLNDTVQAVVTGDVSDNYSGGDGVITIDSIEVYGTTYTASNFPSGGVDLDGQGTLQFNFTTGQYSYSAASNEFSSDVSKAFSVAVSDADGDTASFNVNIDVTELDTTASTPNLDGESLVASESVSSTQTVQTVSDEGETTLRGGIFSTESKTYSLGDDALSFSLEVSNFEDNGWWDSNGSGYIQILDGATVVDTITLNGNGSYDYTAPVGSNFDAVKVIRTGGNFKVSDFSAEVTQTVNTYSYELDLSASLTDTDSETLSDVTVSDLPNGVTVTGTGVTYNGDGTFTVELTGGVAASDVKLESTSQLTQAALDAITISVTATETTTGHENTVTAKLVDGIVEGLAYVTTSGVSGLTDANGSFSYVEGDTVTFMVGDVVIGTADENDLAAGQVFLQDLANVGRSDLNNEYVENMAVFLQSLDADGNADNGITITPEVFAQFEGVSLDLKTASEADVKAVIESAGHNYVNEEDAMAHVQRMLQQYGGQTEFDAHIDDSIKTATLAHETLDVEGLRYETSSGMNGDMVNGIFEFDQGDTIELFIADTLVASFNSELVNANGLITFDAAGFTITADELSELLAPEDAENVSDDIDEAATDTQASEGANESDAELIAEVEEPTEEQPSLAENDYLDGGENDDTLIGGDGADVLFGQGEVDTLSGGTGDDYLSGGVDNLTSGEDSDTLVVDSAGSAVNTLEDFNSAEDVLDVSDLLDVPDGTDDIQDYLDKHLLVTDNSVDVVKSENDTEKVADLGDESTVSSGGTVNVIYNDTEYTINVDG</sequence>
<name>A0A9X1LFN6_9GAMM</name>
<dbReference type="InterPro" id="IPR047995">
    <property type="entry name" value="Choice_anch_K"/>
</dbReference>